<feature type="domain" description="Glycoside hydrolase family 5" evidence="4">
    <location>
        <begin position="59"/>
        <end position="353"/>
    </location>
</feature>
<evidence type="ECO:0000313" key="5">
    <source>
        <dbReference type="EMBL" id="AWB28232.1"/>
    </source>
</evidence>
<dbReference type="InterPro" id="IPR017853">
    <property type="entry name" value="GH"/>
</dbReference>
<protein>
    <recommendedName>
        <fullName evidence="4">Glycoside hydrolase family 5 domain-containing protein</fullName>
    </recommendedName>
</protein>
<dbReference type="GeneID" id="36513085"/>
<dbReference type="EMBL" id="CP028858">
    <property type="protein sequence ID" value="AWB28232.1"/>
    <property type="molecule type" value="Genomic_DNA"/>
</dbReference>
<dbReference type="Pfam" id="PF00150">
    <property type="entry name" value="Cellulase"/>
    <property type="match status" value="1"/>
</dbReference>
<dbReference type="PANTHER" id="PTHR34142">
    <property type="entry name" value="ENDO-BETA-1,4-GLUCANASE A"/>
    <property type="match status" value="1"/>
</dbReference>
<dbReference type="RefSeq" id="WP_108383583.1">
    <property type="nucleotide sequence ID" value="NZ_CP028858.1"/>
</dbReference>
<dbReference type="InterPro" id="IPR001547">
    <property type="entry name" value="Glyco_hydro_5"/>
</dbReference>
<evidence type="ECO:0000256" key="3">
    <source>
        <dbReference type="SAM" id="MobiDB-lite"/>
    </source>
</evidence>
<evidence type="ECO:0000256" key="2">
    <source>
        <dbReference type="ARBA" id="ARBA00023295"/>
    </source>
</evidence>
<dbReference type="AlphaFoldDB" id="A0A2R4X367"/>
<keyword evidence="6" id="KW-1185">Reference proteome</keyword>
<dbReference type="GO" id="GO:0004553">
    <property type="term" value="F:hydrolase activity, hydrolyzing O-glycosyl compounds"/>
    <property type="evidence" value="ECO:0007669"/>
    <property type="project" value="InterPro"/>
</dbReference>
<evidence type="ECO:0000313" key="6">
    <source>
        <dbReference type="Proteomes" id="UP000244727"/>
    </source>
</evidence>
<keyword evidence="1" id="KW-0378">Hydrolase</keyword>
<sequence>MRGDRSAIDGIERTIDRRTFLRATGAGVAGVTTGGLVGTAGAVGGSTPPLHTEGRWIRDPAGENVELRGFATAGLDFIANDWYPFSTTEVLERATDGEQWQPNAIRLPVTEWPFIEQGPAYVVEELLRPAVDVLADRGVYAMIDFHLIRPYVETRANAEGMVADGWAETIDDLGFDASVPTDELLMDFWSAVAPAFADDDHVLYELFNEPTLPVAWSSYGSSDVSNRQESWTLWQKTAQPWVDEIRAHAPETPIIVGSPSWTSRTDFAPEYPFEGDNLVYAGHIYPPNGQPSEFDSVYGAPAEDVPVAITEFGWDPSLPEDDEGYGTTSGWGEPFREWVDSYDNVGWFGWCFDHSWAPTFFEETGDSSQPWALKDGPEEHGGFIRQWLADAASGGDSPPEPPILGDARPTDPDGDGVFEDVSGNGDLDFPDVNTLFQNTDAPAVQNTPTMFDFDGDGDVDSQDVLALFERI</sequence>
<dbReference type="GO" id="GO:0000272">
    <property type="term" value="P:polysaccharide catabolic process"/>
    <property type="evidence" value="ECO:0007669"/>
    <property type="project" value="InterPro"/>
</dbReference>
<dbReference type="PROSITE" id="PS00018">
    <property type="entry name" value="EF_HAND_1"/>
    <property type="match status" value="2"/>
</dbReference>
<dbReference type="PROSITE" id="PS00659">
    <property type="entry name" value="GLYCOSYL_HYDROL_F5"/>
    <property type="match status" value="1"/>
</dbReference>
<dbReference type="PANTHER" id="PTHR34142:SF1">
    <property type="entry name" value="GLYCOSIDE HYDROLASE FAMILY 5 DOMAIN-CONTAINING PROTEIN"/>
    <property type="match status" value="1"/>
</dbReference>
<dbReference type="Gene3D" id="3.20.20.80">
    <property type="entry name" value="Glycosidases"/>
    <property type="match status" value="1"/>
</dbReference>
<evidence type="ECO:0000259" key="4">
    <source>
        <dbReference type="Pfam" id="PF00150"/>
    </source>
</evidence>
<organism evidence="5 6">
    <name type="scientific">Halococcoides cellulosivorans</name>
    <dbReference type="NCBI Taxonomy" id="1679096"/>
    <lineage>
        <taxon>Archaea</taxon>
        <taxon>Methanobacteriati</taxon>
        <taxon>Methanobacteriota</taxon>
        <taxon>Stenosarchaea group</taxon>
        <taxon>Halobacteria</taxon>
        <taxon>Halobacteriales</taxon>
        <taxon>Haloarculaceae</taxon>
        <taxon>Halococcoides</taxon>
    </lineage>
</organism>
<keyword evidence="2" id="KW-0326">Glycosidase</keyword>
<name>A0A2R4X367_9EURY</name>
<proteinExistence type="predicted"/>
<accession>A0A2R4X367</accession>
<gene>
    <name evidence="5" type="ORF">HARCEL1_11220</name>
</gene>
<dbReference type="InterPro" id="IPR006311">
    <property type="entry name" value="TAT_signal"/>
</dbReference>
<reference evidence="5 6" key="1">
    <citation type="submission" date="2018-04" db="EMBL/GenBank/DDBJ databases">
        <title>Halococcoides cellulosivorans gen. nov., sp. nov., an extremely halophilic cellulose-utilizing haloarchaeon from hypersaline lakes.</title>
        <authorList>
            <person name="Sorokin D.Y."/>
            <person name="Toshchakov S.V."/>
            <person name="Samarov N.I."/>
            <person name="Korzhenkov A."/>
            <person name="Kublanov I.V."/>
        </authorList>
    </citation>
    <scope>NUCLEOTIDE SEQUENCE [LARGE SCALE GENOMIC DNA]</scope>
    <source>
        <strain evidence="5 6">HArcel1</strain>
    </source>
</reference>
<dbReference type="KEGG" id="harc:HARCEL1_11220"/>
<dbReference type="InterPro" id="IPR018087">
    <property type="entry name" value="Glyco_hydro_5_CS"/>
</dbReference>
<dbReference type="SUPFAM" id="SSF51445">
    <property type="entry name" value="(Trans)glycosidases"/>
    <property type="match status" value="1"/>
</dbReference>
<dbReference type="PROSITE" id="PS51318">
    <property type="entry name" value="TAT"/>
    <property type="match status" value="1"/>
</dbReference>
<feature type="region of interest" description="Disordered" evidence="3">
    <location>
        <begin position="391"/>
        <end position="413"/>
    </location>
</feature>
<evidence type="ECO:0000256" key="1">
    <source>
        <dbReference type="ARBA" id="ARBA00022801"/>
    </source>
</evidence>
<dbReference type="InterPro" id="IPR018247">
    <property type="entry name" value="EF_Hand_1_Ca_BS"/>
</dbReference>
<dbReference type="Proteomes" id="UP000244727">
    <property type="component" value="Chromosome"/>
</dbReference>